<dbReference type="GO" id="GO:0004069">
    <property type="term" value="F:L-aspartate:2-oxoglutarate aminotransferase activity"/>
    <property type="evidence" value="ECO:0007669"/>
    <property type="project" value="UniProtKB-EC"/>
</dbReference>
<dbReference type="STRING" id="1230453.C453_07098"/>
<keyword evidence="2" id="KW-1185">Reference proteome</keyword>
<evidence type="ECO:0000313" key="1">
    <source>
        <dbReference type="EMBL" id="ELZ85563.1"/>
    </source>
</evidence>
<comment type="caution">
    <text evidence="1">The sequence shown here is derived from an EMBL/GenBank/DDBJ whole genome shotgun (WGS) entry which is preliminary data.</text>
</comment>
<dbReference type="AlphaFoldDB" id="M0HP93"/>
<dbReference type="Proteomes" id="UP000011612">
    <property type="component" value="Unassembled WGS sequence"/>
</dbReference>
<name>M0HP93_HALEO</name>
<proteinExistence type="predicted"/>
<protein>
    <submittedName>
        <fullName evidence="1">Aspartate aminotransferase</fullName>
        <ecNumber evidence="1">2.6.1.1</ecNumber>
    </submittedName>
</protein>
<keyword evidence="1" id="KW-0808">Transferase</keyword>
<accession>M0HP93</accession>
<keyword evidence="1" id="KW-0032">Aminotransferase</keyword>
<evidence type="ECO:0000313" key="2">
    <source>
        <dbReference type="Proteomes" id="UP000011612"/>
    </source>
</evidence>
<dbReference type="InterPro" id="IPR015422">
    <property type="entry name" value="PyrdxlP-dep_Trfase_small"/>
</dbReference>
<dbReference type="EMBL" id="AOLK01000015">
    <property type="protein sequence ID" value="ELZ85563.1"/>
    <property type="molecule type" value="Genomic_DNA"/>
</dbReference>
<reference evidence="1 2" key="1">
    <citation type="journal article" date="2014" name="PLoS Genet.">
        <title>Phylogenetically driven sequencing of extremely halophilic archaea reveals strategies for static and dynamic osmo-response.</title>
        <authorList>
            <person name="Becker E.A."/>
            <person name="Seitzer P.M."/>
            <person name="Tritt A."/>
            <person name="Larsen D."/>
            <person name="Krusor M."/>
            <person name="Yao A.I."/>
            <person name="Wu D."/>
            <person name="Madern D."/>
            <person name="Eisen J.A."/>
            <person name="Darling A.E."/>
            <person name="Facciotti M.T."/>
        </authorList>
    </citation>
    <scope>NUCLEOTIDE SEQUENCE [LARGE SCALE GENOMIC DNA]</scope>
    <source>
        <strain evidence="1 2">ATCC BAA-1513</strain>
    </source>
</reference>
<dbReference type="EC" id="2.6.1.1" evidence="1"/>
<dbReference type="Gene3D" id="3.90.1150.10">
    <property type="entry name" value="Aspartate Aminotransferase, domain 1"/>
    <property type="match status" value="1"/>
</dbReference>
<dbReference type="PATRIC" id="fig|1230453.4.peg.1368"/>
<organism evidence="1 2">
    <name type="scientific">Haloferax elongans ATCC BAA-1513</name>
    <dbReference type="NCBI Taxonomy" id="1230453"/>
    <lineage>
        <taxon>Archaea</taxon>
        <taxon>Methanobacteriati</taxon>
        <taxon>Methanobacteriota</taxon>
        <taxon>Stenosarchaea group</taxon>
        <taxon>Halobacteria</taxon>
        <taxon>Halobacteriales</taxon>
        <taxon>Haloferacaceae</taxon>
        <taxon>Haloferax</taxon>
    </lineage>
</organism>
<sequence>MNFDFSARVDRVEPSATLAISNLASELEAQGEDVVDLFYAATELVEALA</sequence>
<gene>
    <name evidence="1" type="ORF">C453_07098</name>
</gene>